<evidence type="ECO:0000256" key="4">
    <source>
        <dbReference type="ARBA" id="ARBA00022989"/>
    </source>
</evidence>
<feature type="transmembrane region" description="Helical" evidence="7">
    <location>
        <begin position="308"/>
        <end position="333"/>
    </location>
</feature>
<dbReference type="EMBL" id="CP061379">
    <property type="protein sequence ID" value="QPF90443.1"/>
    <property type="molecule type" value="Genomic_DNA"/>
</dbReference>
<evidence type="ECO:0000256" key="6">
    <source>
        <dbReference type="SAM" id="MobiDB-lite"/>
    </source>
</evidence>
<keyword evidence="2" id="KW-1003">Cell membrane</keyword>
<reference evidence="8 9" key="1">
    <citation type="submission" date="2020-09" db="EMBL/GenBank/DDBJ databases">
        <title>Complete genomes of bradyrhizobia occurring on native shrubby legumes in Australia.</title>
        <authorList>
            <person name="Lafay B."/>
        </authorList>
    </citation>
    <scope>NUCLEOTIDE SEQUENCE [LARGE SCALE GENOMIC DNA]</scope>
    <source>
        <strain evidence="8 9">BDV5040</strain>
    </source>
</reference>
<name>A0A7S9D3D0_9BRAD</name>
<dbReference type="AlphaFoldDB" id="A0A7S9D3D0"/>
<evidence type="ECO:0000256" key="2">
    <source>
        <dbReference type="ARBA" id="ARBA00022475"/>
    </source>
</evidence>
<evidence type="ECO:0000256" key="5">
    <source>
        <dbReference type="ARBA" id="ARBA00023136"/>
    </source>
</evidence>
<organism evidence="8 9">
    <name type="scientific">Bradyrhizobium commune</name>
    <dbReference type="NCBI Taxonomy" id="83627"/>
    <lineage>
        <taxon>Bacteria</taxon>
        <taxon>Pseudomonadati</taxon>
        <taxon>Pseudomonadota</taxon>
        <taxon>Alphaproteobacteria</taxon>
        <taxon>Hyphomicrobiales</taxon>
        <taxon>Nitrobacteraceae</taxon>
        <taxon>Bradyrhizobium</taxon>
    </lineage>
</organism>
<dbReference type="InterPro" id="IPR043428">
    <property type="entry name" value="LivM-like"/>
</dbReference>
<evidence type="ECO:0000313" key="8">
    <source>
        <dbReference type="EMBL" id="QPF90443.1"/>
    </source>
</evidence>
<proteinExistence type="predicted"/>
<sequence length="342" mass="35900">MARAKSAAPAPAEAAPRPLAGGARGTVSRLSDHRLLPIVWLALLAVPFVAPNAYLVSLANMLLINLILIASLNLLMGYGGQISLGHAGFFGLGAYASGVLSAKLGVDAWIGLPAAALFTGLAALIIGIPALRLRGLYLAMATLGWNAILVVMFNRLIDVTGGPNGLLGVRPFAFGRFALNSDVRQFPLIWLVSLLVMFAILNLLRSRIGRALRAVATNELGADAVGIDSFHTKLLVFVLSAGMAGIAGSLYVHVNQFASPETFSVSNSILLVVMVAIGGSGLFWGPVFGALVYTAVPQLLLDYEDAELMLFGLAMLVVLIASPTGIAGLPATLRRRLARRRP</sequence>
<dbReference type="CDD" id="cd06581">
    <property type="entry name" value="TM_PBP1_LivM_like"/>
    <property type="match status" value="1"/>
</dbReference>
<feature type="transmembrane region" description="Helical" evidence="7">
    <location>
        <begin position="269"/>
        <end position="296"/>
    </location>
</feature>
<feature type="transmembrane region" description="Helical" evidence="7">
    <location>
        <begin position="108"/>
        <end position="128"/>
    </location>
</feature>
<evidence type="ECO:0000256" key="1">
    <source>
        <dbReference type="ARBA" id="ARBA00004651"/>
    </source>
</evidence>
<dbReference type="Pfam" id="PF02653">
    <property type="entry name" value="BPD_transp_2"/>
    <property type="match status" value="1"/>
</dbReference>
<comment type="subcellular location">
    <subcellularLocation>
        <location evidence="1">Cell membrane</location>
        <topology evidence="1">Multi-pass membrane protein</topology>
    </subcellularLocation>
</comment>
<dbReference type="PANTHER" id="PTHR30482">
    <property type="entry name" value="HIGH-AFFINITY BRANCHED-CHAIN AMINO ACID TRANSPORT SYSTEM PERMEASE"/>
    <property type="match status" value="1"/>
</dbReference>
<keyword evidence="4 7" id="KW-1133">Transmembrane helix</keyword>
<dbReference type="RefSeq" id="WP_195800033.1">
    <property type="nucleotide sequence ID" value="NZ_CP061379.1"/>
</dbReference>
<evidence type="ECO:0000313" key="9">
    <source>
        <dbReference type="Proteomes" id="UP000594621"/>
    </source>
</evidence>
<feature type="transmembrane region" description="Helical" evidence="7">
    <location>
        <begin position="186"/>
        <end position="204"/>
    </location>
</feature>
<gene>
    <name evidence="8" type="ORF">IC761_28690</name>
</gene>
<protein>
    <submittedName>
        <fullName evidence="8">Branched-chain amino acid ABC transporter permease</fullName>
    </submittedName>
</protein>
<evidence type="ECO:0000256" key="7">
    <source>
        <dbReference type="SAM" id="Phobius"/>
    </source>
</evidence>
<dbReference type="InterPro" id="IPR001851">
    <property type="entry name" value="ABC_transp_permease"/>
</dbReference>
<feature type="transmembrane region" description="Helical" evidence="7">
    <location>
        <begin position="34"/>
        <end position="50"/>
    </location>
</feature>
<dbReference type="GO" id="GO:0005886">
    <property type="term" value="C:plasma membrane"/>
    <property type="evidence" value="ECO:0007669"/>
    <property type="project" value="UniProtKB-SubCell"/>
</dbReference>
<evidence type="ECO:0000256" key="3">
    <source>
        <dbReference type="ARBA" id="ARBA00022692"/>
    </source>
</evidence>
<feature type="compositionally biased region" description="Low complexity" evidence="6">
    <location>
        <begin position="1"/>
        <end position="21"/>
    </location>
</feature>
<keyword evidence="9" id="KW-1185">Reference proteome</keyword>
<accession>A0A7S9D3D0</accession>
<dbReference type="KEGG" id="bcou:IC761_28690"/>
<feature type="transmembrane region" description="Helical" evidence="7">
    <location>
        <begin position="56"/>
        <end position="75"/>
    </location>
</feature>
<dbReference type="Proteomes" id="UP000594621">
    <property type="component" value="Chromosome"/>
</dbReference>
<keyword evidence="3 7" id="KW-0812">Transmembrane</keyword>
<feature type="transmembrane region" description="Helical" evidence="7">
    <location>
        <begin position="135"/>
        <end position="157"/>
    </location>
</feature>
<dbReference type="GO" id="GO:0015658">
    <property type="term" value="F:branched-chain amino acid transmembrane transporter activity"/>
    <property type="evidence" value="ECO:0007669"/>
    <property type="project" value="InterPro"/>
</dbReference>
<dbReference type="PANTHER" id="PTHR30482:SF18">
    <property type="entry name" value="BRANCHED AMINO ACID TRANSPORT SYSTEM PERMEASE"/>
    <property type="match status" value="1"/>
</dbReference>
<feature type="region of interest" description="Disordered" evidence="6">
    <location>
        <begin position="1"/>
        <end position="23"/>
    </location>
</feature>
<keyword evidence="5 7" id="KW-0472">Membrane</keyword>